<dbReference type="SUPFAM" id="SSF52374">
    <property type="entry name" value="Nucleotidylyl transferase"/>
    <property type="match status" value="1"/>
</dbReference>
<feature type="binding site" evidence="10">
    <location>
        <position position="295"/>
    </location>
    <ligand>
        <name>ATP</name>
        <dbReference type="ChEBI" id="CHEBI:30616"/>
    </ligand>
</feature>
<gene>
    <name evidence="11" type="primary">lysK</name>
    <name evidence="10" type="synonym">lysS</name>
    <name evidence="11" type="ORF">ID47_09195</name>
</gene>
<dbReference type="Gene3D" id="3.40.50.620">
    <property type="entry name" value="HUPs"/>
    <property type="match status" value="2"/>
</dbReference>
<dbReference type="Pfam" id="PF01921">
    <property type="entry name" value="tRNA-synt_1f"/>
    <property type="match status" value="1"/>
</dbReference>
<name>A0A077AZ09_9PROT</name>
<dbReference type="GO" id="GO:0006430">
    <property type="term" value="P:lysyl-tRNA aminoacylation"/>
    <property type="evidence" value="ECO:0007669"/>
    <property type="project" value="UniProtKB-UniRule"/>
</dbReference>
<evidence type="ECO:0000256" key="8">
    <source>
        <dbReference type="ARBA" id="ARBA00023146"/>
    </source>
</evidence>
<organism evidence="11 12">
    <name type="scientific">Candidatus Odyssella acanthamoebae</name>
    <dbReference type="NCBI Taxonomy" id="91604"/>
    <lineage>
        <taxon>Bacteria</taxon>
        <taxon>Pseudomonadati</taxon>
        <taxon>Pseudomonadota</taxon>
        <taxon>Alphaproteobacteria</taxon>
        <taxon>Holosporales</taxon>
        <taxon>Candidatus Paracaedibacteraceae</taxon>
        <taxon>Candidatus Odyssella</taxon>
    </lineage>
</organism>
<dbReference type="PANTHER" id="PTHR37940">
    <property type="entry name" value="LYSINE--TRNA LIGASE"/>
    <property type="match status" value="1"/>
</dbReference>
<keyword evidence="5 10" id="KW-0547">Nucleotide-binding</keyword>
<keyword evidence="8 10" id="KW-0030">Aminoacyl-tRNA synthetase</keyword>
<evidence type="ECO:0000256" key="2">
    <source>
        <dbReference type="ARBA" id="ARBA00005594"/>
    </source>
</evidence>
<evidence type="ECO:0000256" key="10">
    <source>
        <dbReference type="HAMAP-Rule" id="MF_00177"/>
    </source>
</evidence>
<evidence type="ECO:0000256" key="5">
    <source>
        <dbReference type="ARBA" id="ARBA00022741"/>
    </source>
</evidence>
<dbReference type="NCBIfam" id="TIGR00467">
    <property type="entry name" value="lysS_arch"/>
    <property type="match status" value="1"/>
</dbReference>
<protein>
    <recommendedName>
        <fullName evidence="10">Lysine--tRNA ligase</fullName>
        <ecNumber evidence="10">6.1.1.6</ecNumber>
    </recommendedName>
    <alternativeName>
        <fullName evidence="10">Lysyl-tRNA synthetase</fullName>
        <shortName evidence="10">LysRS</shortName>
    </alternativeName>
</protein>
<feature type="short sequence motif" description="'HIGH' region" evidence="10">
    <location>
        <begin position="45"/>
        <end position="53"/>
    </location>
</feature>
<dbReference type="SUPFAM" id="SSF48163">
    <property type="entry name" value="An anticodon-binding domain of class I aminoacyl-tRNA synthetases"/>
    <property type="match status" value="1"/>
</dbReference>
<dbReference type="eggNOG" id="COG1384">
    <property type="taxonomic scope" value="Bacteria"/>
</dbReference>
<dbReference type="AlphaFoldDB" id="A0A077AZ09"/>
<evidence type="ECO:0000256" key="3">
    <source>
        <dbReference type="ARBA" id="ARBA00022490"/>
    </source>
</evidence>
<keyword evidence="4 10" id="KW-0436">Ligase</keyword>
<accession>A0A077AZ09</accession>
<dbReference type="EMBL" id="CP008941">
    <property type="protein sequence ID" value="AIK96873.1"/>
    <property type="molecule type" value="Genomic_DNA"/>
</dbReference>
<keyword evidence="6 10" id="KW-0067">ATP-binding</keyword>
<evidence type="ECO:0000256" key="9">
    <source>
        <dbReference type="ARBA" id="ARBA00048573"/>
    </source>
</evidence>
<dbReference type="InterPro" id="IPR020751">
    <property type="entry name" value="aa-tRNA-synth_I_codon-bd_sub2"/>
</dbReference>
<proteinExistence type="inferred from homology"/>
<evidence type="ECO:0000313" key="12">
    <source>
        <dbReference type="Proteomes" id="UP000028926"/>
    </source>
</evidence>
<evidence type="ECO:0000256" key="7">
    <source>
        <dbReference type="ARBA" id="ARBA00022917"/>
    </source>
</evidence>
<comment type="catalytic activity">
    <reaction evidence="9 10">
        <text>tRNA(Lys) + L-lysine + ATP = L-lysyl-tRNA(Lys) + AMP + diphosphate</text>
        <dbReference type="Rhea" id="RHEA:20792"/>
        <dbReference type="Rhea" id="RHEA-COMP:9696"/>
        <dbReference type="Rhea" id="RHEA-COMP:9697"/>
        <dbReference type="ChEBI" id="CHEBI:30616"/>
        <dbReference type="ChEBI" id="CHEBI:32551"/>
        <dbReference type="ChEBI" id="CHEBI:33019"/>
        <dbReference type="ChEBI" id="CHEBI:78442"/>
        <dbReference type="ChEBI" id="CHEBI:78529"/>
        <dbReference type="ChEBI" id="CHEBI:456215"/>
        <dbReference type="EC" id="6.1.1.6"/>
    </reaction>
</comment>
<keyword evidence="3 10" id="KW-0963">Cytoplasm</keyword>
<dbReference type="EC" id="6.1.1.6" evidence="10"/>
<dbReference type="InterPro" id="IPR014729">
    <property type="entry name" value="Rossmann-like_a/b/a_fold"/>
</dbReference>
<dbReference type="InterPro" id="IPR002904">
    <property type="entry name" value="Lys-tRNA-ligase"/>
</dbReference>
<keyword evidence="7 10" id="KW-0648">Protein biosynthesis</keyword>
<feature type="short sequence motif" description="'KMSKS' region" evidence="10">
    <location>
        <begin position="292"/>
        <end position="296"/>
    </location>
</feature>
<dbReference type="HOGENOM" id="CLU_025562_2_0_5"/>
<dbReference type="GO" id="GO:0000049">
    <property type="term" value="F:tRNA binding"/>
    <property type="evidence" value="ECO:0007669"/>
    <property type="project" value="InterPro"/>
</dbReference>
<dbReference type="GO" id="GO:0005524">
    <property type="term" value="F:ATP binding"/>
    <property type="evidence" value="ECO:0007669"/>
    <property type="project" value="UniProtKB-UniRule"/>
</dbReference>
<evidence type="ECO:0000256" key="1">
    <source>
        <dbReference type="ARBA" id="ARBA00004496"/>
    </source>
</evidence>
<sequence>MDSDLRLLADKAKSWPFEEAKRILHRIGHKTPAKGFVLFETGYGPSGLPHIGTFGEVMRTTMVRRAFQILSDIPTRLFCFSDDMDGLRKVPDNVPNQEMLRQYLNKPLTQVPDPFEQYESFGHHNNAMLRRFLDSFGFEYEFQSSTDWYKSGRFDEYLKLVLTHYDEVMAVMLPSLREERRQSYSPFLPICPTTGRVLQVPIVSRDIEAATITYRDDASGELIEIPVTGGHCKLQWKADWGMRWRAFDVDYEMSGKDLIDSVKLSTQICRIIGGRPPENFTYELFLDEQGQKISKSKGNGLTIDEWLTYAPDVSLAYYMFQAPRKAKRLYFDVIPRHMDDYLTYLSKFDEQELVQKVDNPIWHIHNGNPPKAESSLSFSILLNLASVCNAEDPSILWGFVTRYQPDATPEKLPFLDKLIKHAIAYYHDRVLPEKEYREPTEMEKKALADLRTRLEQLAATATAEEIQTVVYDVGKNHPFSELKAWFSCLYEVLLGQSEGPRMGSFIELYGIPETISLIQSKL</sequence>
<dbReference type="KEGG" id="paca:ID47_09195"/>
<dbReference type="Gene3D" id="1.10.10.350">
    <property type="match status" value="1"/>
</dbReference>
<evidence type="ECO:0000256" key="4">
    <source>
        <dbReference type="ARBA" id="ARBA00022598"/>
    </source>
</evidence>
<dbReference type="HAMAP" id="MF_00177">
    <property type="entry name" value="Lys_tRNA_synth_class1"/>
    <property type="match status" value="1"/>
</dbReference>
<reference evidence="11 12" key="1">
    <citation type="submission" date="2014-07" db="EMBL/GenBank/DDBJ databases">
        <title>Comparative genomic insights into amoeba endosymbionts belonging to the families of Holosporaceae and Candidatus Midichloriaceae within Rickettsiales.</title>
        <authorList>
            <person name="Wang Z."/>
            <person name="Wu M."/>
        </authorList>
    </citation>
    <scope>NUCLEOTIDE SEQUENCE [LARGE SCALE GENOMIC DNA]</scope>
    <source>
        <strain evidence="11">PRA3</strain>
    </source>
</reference>
<evidence type="ECO:0000256" key="6">
    <source>
        <dbReference type="ARBA" id="ARBA00022840"/>
    </source>
</evidence>
<comment type="similarity">
    <text evidence="2 10">Belongs to the class-I aminoacyl-tRNA synthetase family.</text>
</comment>
<keyword evidence="12" id="KW-1185">Reference proteome</keyword>
<evidence type="ECO:0000313" key="11">
    <source>
        <dbReference type="EMBL" id="AIK96873.1"/>
    </source>
</evidence>
<comment type="subcellular location">
    <subcellularLocation>
        <location evidence="1 10">Cytoplasm</location>
    </subcellularLocation>
</comment>
<dbReference type="Proteomes" id="UP000028926">
    <property type="component" value="Chromosome"/>
</dbReference>
<dbReference type="GO" id="GO:0004824">
    <property type="term" value="F:lysine-tRNA ligase activity"/>
    <property type="evidence" value="ECO:0007669"/>
    <property type="project" value="UniProtKB-UniRule"/>
</dbReference>
<dbReference type="PROSITE" id="PS00178">
    <property type="entry name" value="AA_TRNA_LIGASE_I"/>
    <property type="match status" value="1"/>
</dbReference>
<dbReference type="NCBIfam" id="NF001968">
    <property type="entry name" value="PRK00750.1-2"/>
    <property type="match status" value="1"/>
</dbReference>
<dbReference type="InterPro" id="IPR008925">
    <property type="entry name" value="aa_tRNA-synth_I_cd-bd_sf"/>
</dbReference>
<dbReference type="PANTHER" id="PTHR37940:SF1">
    <property type="entry name" value="LYSINE--TRNA LIGASE"/>
    <property type="match status" value="1"/>
</dbReference>
<dbReference type="InterPro" id="IPR001412">
    <property type="entry name" value="aa-tRNA-synth_I_CS"/>
</dbReference>
<dbReference type="GO" id="GO:0005737">
    <property type="term" value="C:cytoplasm"/>
    <property type="evidence" value="ECO:0007669"/>
    <property type="project" value="UniProtKB-SubCell"/>
</dbReference>
<dbReference type="STRING" id="91604.ID47_09195"/>